<feature type="domain" description="C2H2-type" evidence="10">
    <location>
        <begin position="333"/>
        <end position="360"/>
    </location>
</feature>
<dbReference type="InterPro" id="IPR036051">
    <property type="entry name" value="KRAB_dom_sf"/>
</dbReference>
<dbReference type="SUPFAM" id="SSF57667">
    <property type="entry name" value="beta-beta-alpha zinc fingers"/>
    <property type="match status" value="4"/>
</dbReference>
<keyword evidence="3" id="KW-0479">Metal-binding</keyword>
<dbReference type="FunFam" id="3.30.160.60:FF:000016">
    <property type="entry name" value="zinc finger protein 37 homolog"/>
    <property type="match status" value="1"/>
</dbReference>
<proteinExistence type="inferred from homology"/>
<dbReference type="SUPFAM" id="SSF109640">
    <property type="entry name" value="KRAB domain (Kruppel-associated box)"/>
    <property type="match status" value="1"/>
</dbReference>
<organism evidence="12 13">
    <name type="scientific">Urocitellus parryii</name>
    <name type="common">Arctic ground squirrel</name>
    <name type="synonym">Spermophilus parryii</name>
    <dbReference type="NCBI Taxonomy" id="9999"/>
    <lineage>
        <taxon>Eukaryota</taxon>
        <taxon>Metazoa</taxon>
        <taxon>Chordata</taxon>
        <taxon>Craniata</taxon>
        <taxon>Vertebrata</taxon>
        <taxon>Euteleostomi</taxon>
        <taxon>Mammalia</taxon>
        <taxon>Eutheria</taxon>
        <taxon>Euarchontoglires</taxon>
        <taxon>Glires</taxon>
        <taxon>Rodentia</taxon>
        <taxon>Sciuromorpha</taxon>
        <taxon>Sciuridae</taxon>
        <taxon>Xerinae</taxon>
        <taxon>Marmotini</taxon>
        <taxon>Urocitellus</taxon>
    </lineage>
</organism>
<dbReference type="Gene3D" id="3.30.160.60">
    <property type="entry name" value="Classic Zinc Finger"/>
    <property type="match status" value="8"/>
</dbReference>
<protein>
    <submittedName>
        <fullName evidence="12">Uncharacterized protein</fullName>
    </submittedName>
</protein>
<dbReference type="FunFam" id="3.30.160.60:FF:002090">
    <property type="entry name" value="Zinc finger protein 473"/>
    <property type="match status" value="3"/>
</dbReference>
<dbReference type="Proteomes" id="UP000694417">
    <property type="component" value="Unplaced"/>
</dbReference>
<keyword evidence="4" id="KW-0677">Repeat</keyword>
<dbReference type="GO" id="GO:0008270">
    <property type="term" value="F:zinc ion binding"/>
    <property type="evidence" value="ECO:0007669"/>
    <property type="project" value="UniProtKB-KW"/>
</dbReference>
<evidence type="ECO:0000259" key="10">
    <source>
        <dbReference type="PROSITE" id="PS50157"/>
    </source>
</evidence>
<evidence type="ECO:0000256" key="4">
    <source>
        <dbReference type="ARBA" id="ARBA00022737"/>
    </source>
</evidence>
<dbReference type="Pfam" id="PF00096">
    <property type="entry name" value="zf-C2H2"/>
    <property type="match status" value="7"/>
</dbReference>
<accession>A0A8D2GMT6</accession>
<keyword evidence="6" id="KW-0862">Zinc</keyword>
<dbReference type="AlphaFoldDB" id="A0A8D2GMT6"/>
<dbReference type="PANTHER" id="PTHR24388:SF51">
    <property type="entry name" value="ZINC FINGER PROTEIN 281-RELATED"/>
    <property type="match status" value="1"/>
</dbReference>
<feature type="domain" description="C2H2-type" evidence="10">
    <location>
        <begin position="277"/>
        <end position="304"/>
    </location>
</feature>
<feature type="domain" description="C2H2-type" evidence="10">
    <location>
        <begin position="221"/>
        <end position="248"/>
    </location>
</feature>
<keyword evidence="5 9" id="KW-0863">Zinc-finger</keyword>
<evidence type="ECO:0000256" key="3">
    <source>
        <dbReference type="ARBA" id="ARBA00022723"/>
    </source>
</evidence>
<keyword evidence="13" id="KW-1185">Reference proteome</keyword>
<evidence type="ECO:0000256" key="8">
    <source>
        <dbReference type="ARBA" id="ARBA00023242"/>
    </source>
</evidence>
<dbReference type="GO" id="GO:0000978">
    <property type="term" value="F:RNA polymerase II cis-regulatory region sequence-specific DNA binding"/>
    <property type="evidence" value="ECO:0007669"/>
    <property type="project" value="TreeGrafter"/>
</dbReference>
<evidence type="ECO:0000313" key="13">
    <source>
        <dbReference type="Proteomes" id="UP000694417"/>
    </source>
</evidence>
<evidence type="ECO:0000256" key="9">
    <source>
        <dbReference type="PROSITE-ProRule" id="PRU00042"/>
    </source>
</evidence>
<dbReference type="Pfam" id="PF01352">
    <property type="entry name" value="KRAB"/>
    <property type="match status" value="1"/>
</dbReference>
<evidence type="ECO:0000259" key="11">
    <source>
        <dbReference type="PROSITE" id="PS50805"/>
    </source>
</evidence>
<feature type="domain" description="C2H2-type" evidence="10">
    <location>
        <begin position="249"/>
        <end position="276"/>
    </location>
</feature>
<keyword evidence="8" id="KW-0539">Nucleus</keyword>
<dbReference type="GO" id="GO:0005634">
    <property type="term" value="C:nucleus"/>
    <property type="evidence" value="ECO:0007669"/>
    <property type="project" value="UniProtKB-SubCell"/>
</dbReference>
<dbReference type="InterPro" id="IPR013087">
    <property type="entry name" value="Znf_C2H2_type"/>
</dbReference>
<dbReference type="Gene3D" id="6.10.140.140">
    <property type="match status" value="1"/>
</dbReference>
<comment type="similarity">
    <text evidence="2">Belongs to the krueppel C2H2-type zinc-finger protein family.</text>
</comment>
<sequence length="463" mass="51801">MGGERPHILDVMCLQPSRRRSLEGGKAGEGTQRVLAPWSPGAMPLTFQDVAVYFSPAEGQQLGPQQRALYRDVMLENYGNVASLGENCISLWLLERGWGRGRGCLSKGLLGCFGFLDPKKKVLPSSPGTSLISAEGRLATPMFQDPWDLEGKGEGSLGNTAGQSLKKPHLHKRVFREESVLCREQPPRESVQECSLNVDRHLNTNQNVVRLQRNKTGERVFKCDICSKTFKYNSDLRRHHRRHTGEKPYECSWCGRAFTHSASLILHRRVHTGSKPFKCEDCGKTFGLNSYLILHRRIHTGERPFGCSECGKAFSRSSSLIQHRVIHTGEKPHKCEECGKAFSQSPQLTQHQRIHTGEKPHKCSQCGKAFSRSSSLIQHQRIHTGEKPHKCSQCGKAFSQSSSLFLHHRVHTGEKPYVCQECGRIHSLAYSSVGFRVTWCAVTTIKHTTCLSTHSSPCPNGKP</sequence>
<dbReference type="PROSITE" id="PS50157">
    <property type="entry name" value="ZINC_FINGER_C2H2_2"/>
    <property type="match status" value="7"/>
</dbReference>
<reference evidence="12" key="1">
    <citation type="submission" date="2025-08" db="UniProtKB">
        <authorList>
            <consortium name="Ensembl"/>
        </authorList>
    </citation>
    <scope>IDENTIFICATION</scope>
</reference>
<dbReference type="InterPro" id="IPR001909">
    <property type="entry name" value="KRAB"/>
</dbReference>
<keyword evidence="7" id="KW-0238">DNA-binding</keyword>
<dbReference type="InterPro" id="IPR050527">
    <property type="entry name" value="Snail/Krueppel_Znf"/>
</dbReference>
<dbReference type="GeneTree" id="ENSGT00940000163332"/>
<dbReference type="FunFam" id="3.30.160.60:FF:001530">
    <property type="entry name" value="Zinc finger protein 268"/>
    <property type="match status" value="1"/>
</dbReference>
<dbReference type="GO" id="GO:0000981">
    <property type="term" value="F:DNA-binding transcription factor activity, RNA polymerase II-specific"/>
    <property type="evidence" value="ECO:0007669"/>
    <property type="project" value="TreeGrafter"/>
</dbReference>
<evidence type="ECO:0000313" key="12">
    <source>
        <dbReference type="Ensembl" id="ENSUPAP00010000118.1"/>
    </source>
</evidence>
<dbReference type="PANTHER" id="PTHR24388">
    <property type="entry name" value="ZINC FINGER PROTEIN"/>
    <property type="match status" value="1"/>
</dbReference>
<dbReference type="Ensembl" id="ENSUPAT00010000132.1">
    <property type="protein sequence ID" value="ENSUPAP00010000118.1"/>
    <property type="gene ID" value="ENSUPAG00010000040.1"/>
</dbReference>
<dbReference type="PROSITE" id="PS50805">
    <property type="entry name" value="KRAB"/>
    <property type="match status" value="1"/>
</dbReference>
<evidence type="ECO:0000256" key="6">
    <source>
        <dbReference type="ARBA" id="ARBA00022833"/>
    </source>
</evidence>
<evidence type="ECO:0000256" key="1">
    <source>
        <dbReference type="ARBA" id="ARBA00004123"/>
    </source>
</evidence>
<feature type="domain" description="C2H2-type" evidence="10">
    <location>
        <begin position="361"/>
        <end position="388"/>
    </location>
</feature>
<evidence type="ECO:0000256" key="7">
    <source>
        <dbReference type="ARBA" id="ARBA00023125"/>
    </source>
</evidence>
<comment type="subcellular location">
    <subcellularLocation>
        <location evidence="1">Nucleus</location>
    </subcellularLocation>
</comment>
<dbReference type="FunFam" id="3.30.160.60:FF:000744">
    <property type="entry name" value="zinc finger E-box-binding homeobox 1"/>
    <property type="match status" value="1"/>
</dbReference>
<dbReference type="FunFam" id="3.30.160.60:FF:000384">
    <property type="entry name" value="Zinc finger protein 550"/>
    <property type="match status" value="1"/>
</dbReference>
<evidence type="ECO:0000256" key="2">
    <source>
        <dbReference type="ARBA" id="ARBA00006991"/>
    </source>
</evidence>
<name>A0A8D2GMT6_UROPR</name>
<reference evidence="12" key="2">
    <citation type="submission" date="2025-09" db="UniProtKB">
        <authorList>
            <consortium name="Ensembl"/>
        </authorList>
    </citation>
    <scope>IDENTIFICATION</scope>
</reference>
<feature type="domain" description="KRAB" evidence="11">
    <location>
        <begin position="45"/>
        <end position="159"/>
    </location>
</feature>
<evidence type="ECO:0000256" key="5">
    <source>
        <dbReference type="ARBA" id="ARBA00022771"/>
    </source>
</evidence>
<feature type="domain" description="C2H2-type" evidence="10">
    <location>
        <begin position="305"/>
        <end position="332"/>
    </location>
</feature>
<dbReference type="PROSITE" id="PS00028">
    <property type="entry name" value="ZINC_FINGER_C2H2_1"/>
    <property type="match status" value="7"/>
</dbReference>
<dbReference type="SMART" id="SM00355">
    <property type="entry name" value="ZnF_C2H2"/>
    <property type="match status" value="7"/>
</dbReference>
<dbReference type="SMART" id="SM00349">
    <property type="entry name" value="KRAB"/>
    <property type="match status" value="1"/>
</dbReference>
<feature type="domain" description="C2H2-type" evidence="10">
    <location>
        <begin position="389"/>
        <end position="416"/>
    </location>
</feature>
<dbReference type="CDD" id="cd07765">
    <property type="entry name" value="KRAB_A-box"/>
    <property type="match status" value="1"/>
</dbReference>
<dbReference type="InterPro" id="IPR036236">
    <property type="entry name" value="Znf_C2H2_sf"/>
</dbReference>